<proteinExistence type="predicted"/>
<dbReference type="GO" id="GO:0016301">
    <property type="term" value="F:kinase activity"/>
    <property type="evidence" value="ECO:0007669"/>
    <property type="project" value="UniProtKB-KW"/>
</dbReference>
<dbReference type="Proteomes" id="UP001597168">
    <property type="component" value="Unassembled WGS sequence"/>
</dbReference>
<dbReference type="InterPro" id="IPR052922">
    <property type="entry name" value="Cytidylate_Kinase-2"/>
</dbReference>
<dbReference type="PANTHER" id="PTHR37816:SF1">
    <property type="entry name" value="TOXIN"/>
    <property type="match status" value="1"/>
</dbReference>
<dbReference type="Gene3D" id="3.40.50.300">
    <property type="entry name" value="P-loop containing nucleotide triphosphate hydrolases"/>
    <property type="match status" value="1"/>
</dbReference>
<dbReference type="RefSeq" id="WP_380730754.1">
    <property type="nucleotide sequence ID" value="NZ_JBHTLK010000479.1"/>
</dbReference>
<name>A0ABW3R6J1_9PSEU</name>
<gene>
    <name evidence="1" type="ORF">ACFQ3T_36580</name>
</gene>
<accession>A0ABW3R6J1</accession>
<organism evidence="1 2">
    <name type="scientific">Saccharothrix hoggarensis</name>
    <dbReference type="NCBI Taxonomy" id="913853"/>
    <lineage>
        <taxon>Bacteria</taxon>
        <taxon>Bacillati</taxon>
        <taxon>Actinomycetota</taxon>
        <taxon>Actinomycetes</taxon>
        <taxon>Pseudonocardiales</taxon>
        <taxon>Pseudonocardiaceae</taxon>
        <taxon>Saccharothrix</taxon>
    </lineage>
</organism>
<dbReference type="InterPro" id="IPR027417">
    <property type="entry name" value="P-loop_NTPase"/>
</dbReference>
<evidence type="ECO:0000313" key="1">
    <source>
        <dbReference type="EMBL" id="MFD1152686.1"/>
    </source>
</evidence>
<reference evidence="2" key="1">
    <citation type="journal article" date="2019" name="Int. J. Syst. Evol. Microbiol.">
        <title>The Global Catalogue of Microorganisms (GCM) 10K type strain sequencing project: providing services to taxonomists for standard genome sequencing and annotation.</title>
        <authorList>
            <consortium name="The Broad Institute Genomics Platform"/>
            <consortium name="The Broad Institute Genome Sequencing Center for Infectious Disease"/>
            <person name="Wu L."/>
            <person name="Ma J."/>
        </authorList>
    </citation>
    <scope>NUCLEOTIDE SEQUENCE [LARGE SCALE GENOMIC DNA]</scope>
    <source>
        <strain evidence="2">CCUG 60214</strain>
    </source>
</reference>
<keyword evidence="1" id="KW-0808">Transferase</keyword>
<dbReference type="SUPFAM" id="SSF52540">
    <property type="entry name" value="P-loop containing nucleoside triphosphate hydrolases"/>
    <property type="match status" value="1"/>
</dbReference>
<keyword evidence="2" id="KW-1185">Reference proteome</keyword>
<dbReference type="PANTHER" id="PTHR37816">
    <property type="entry name" value="YALI0E33011P"/>
    <property type="match status" value="1"/>
</dbReference>
<dbReference type="EMBL" id="JBHTLK010000479">
    <property type="protein sequence ID" value="MFD1152686.1"/>
    <property type="molecule type" value="Genomic_DNA"/>
</dbReference>
<keyword evidence="1" id="KW-0418">Kinase</keyword>
<protein>
    <submittedName>
        <fullName evidence="1">Adenylate kinase</fullName>
    </submittedName>
</protein>
<sequence length="180" mass="20561">MTTRERPRRIVLLGVSGAGKTTLANELAALVGGAHVELDALQHGPDWTSPPVEEYRQRLAEATDGPAWVVDGNFVRQTAEVLWHRADLLVWLDMPPRVFLPRLLRRSVGRIVRRTELWNGNRERWAFLFGPDSVIGWAWSAHRRHRATYPGVLADLPHVRLRSPAEVRRWLAGFREATVR</sequence>
<dbReference type="CDD" id="cd02019">
    <property type="entry name" value="NK"/>
    <property type="match status" value="1"/>
</dbReference>
<comment type="caution">
    <text evidence="1">The sequence shown here is derived from an EMBL/GenBank/DDBJ whole genome shotgun (WGS) entry which is preliminary data.</text>
</comment>
<evidence type="ECO:0000313" key="2">
    <source>
        <dbReference type="Proteomes" id="UP001597168"/>
    </source>
</evidence>